<evidence type="ECO:0000313" key="3">
    <source>
        <dbReference type="EMBL" id="MDG4721743.1"/>
    </source>
</evidence>
<dbReference type="Proteomes" id="UP001529180">
    <property type="component" value="Unassembled WGS sequence"/>
</dbReference>
<dbReference type="InterPro" id="IPR023214">
    <property type="entry name" value="HAD_sf"/>
</dbReference>
<dbReference type="Gene3D" id="3.40.50.1000">
    <property type="entry name" value="HAD superfamily/HAD-like"/>
    <property type="match status" value="1"/>
</dbReference>
<evidence type="ECO:0000256" key="1">
    <source>
        <dbReference type="SAM" id="MobiDB-lite"/>
    </source>
</evidence>
<sequence>MNNAAANAPQTRPNADNANKATNARDAVVFDMDGTLAHFDADELGHLVHGVEKQWDAFFDAMDLAKPIENIERLLRILHASGHAIVICSGRPAGWQHRSEAWLRAHNIPFDGMYLRPEDADHRTDEEVKEDLLAQIISDGFNPWLVVDDRRRVVDKWRDMGLTCLQCAPGDF</sequence>
<gene>
    <name evidence="3" type="ORF">P7680_22270</name>
</gene>
<dbReference type="InterPro" id="IPR036412">
    <property type="entry name" value="HAD-like_sf"/>
</dbReference>
<dbReference type="Pfam" id="PF25109">
    <property type="entry name" value="HAD_PNKP"/>
    <property type="match status" value="1"/>
</dbReference>
<evidence type="ECO:0000313" key="4">
    <source>
        <dbReference type="Proteomes" id="UP001529180"/>
    </source>
</evidence>
<keyword evidence="4" id="KW-1185">Reference proteome</keyword>
<evidence type="ECO:0000259" key="2">
    <source>
        <dbReference type="Pfam" id="PF25109"/>
    </source>
</evidence>
<dbReference type="RefSeq" id="WP_258548064.1">
    <property type="nucleotide sequence ID" value="NZ_JARSBO010000017.1"/>
</dbReference>
<comment type="caution">
    <text evidence="3">The sequence shown here is derived from an EMBL/GenBank/DDBJ whole genome shotgun (WGS) entry which is preliminary data.</text>
</comment>
<feature type="region of interest" description="Disordered" evidence="1">
    <location>
        <begin position="1"/>
        <end position="20"/>
    </location>
</feature>
<proteinExistence type="predicted"/>
<protein>
    <submittedName>
        <fullName evidence="3">HAD domain-containing protein</fullName>
    </submittedName>
</protein>
<dbReference type="SUPFAM" id="SSF56784">
    <property type="entry name" value="HAD-like"/>
    <property type="match status" value="1"/>
</dbReference>
<name>A0ABT6GIK6_9PROT</name>
<dbReference type="EMBL" id="JARSBO010000017">
    <property type="protein sequence ID" value="MDG4721743.1"/>
    <property type="molecule type" value="Genomic_DNA"/>
</dbReference>
<reference evidence="3 4" key="1">
    <citation type="submission" date="2023-03" db="EMBL/GenBank/DDBJ databases">
        <title>Strain FZY0004 represents a novel species in the genus Thalassospira isolated from seawater.</title>
        <authorList>
            <person name="Fu Z.-Y."/>
        </authorList>
    </citation>
    <scope>NUCLEOTIDE SEQUENCE [LARGE SCALE GENOMIC DNA]</scope>
    <source>
        <strain evidence="3 4">FZY0004</strain>
    </source>
</reference>
<accession>A0ABT6GIK6</accession>
<feature type="domain" description="Polynucleotide kinase PNKP phosphatase" evidence="2">
    <location>
        <begin position="26"/>
        <end position="172"/>
    </location>
</feature>
<organism evidence="3 4">
    <name type="scientific">Thalassospira aquimaris</name>
    <dbReference type="NCBI Taxonomy" id="3037796"/>
    <lineage>
        <taxon>Bacteria</taxon>
        <taxon>Pseudomonadati</taxon>
        <taxon>Pseudomonadota</taxon>
        <taxon>Alphaproteobacteria</taxon>
        <taxon>Rhodospirillales</taxon>
        <taxon>Thalassospiraceae</taxon>
        <taxon>Thalassospira</taxon>
    </lineage>
</organism>
<dbReference type="InterPro" id="IPR056782">
    <property type="entry name" value="HAD_PNKP"/>
</dbReference>